<dbReference type="PANTHER" id="PTHR48090:SF3">
    <property type="entry name" value="UNDECAPRENYL-PHOSPHATE 4-DEOXY-4-FORMAMIDO-L-ARABINOSE TRANSFERASE"/>
    <property type="match status" value="1"/>
</dbReference>
<reference evidence="10 11" key="1">
    <citation type="submission" date="2020-07" db="EMBL/GenBank/DDBJ databases">
        <authorList>
            <person name="Feng X."/>
        </authorList>
    </citation>
    <scope>NUCLEOTIDE SEQUENCE [LARGE SCALE GENOMIC DNA]</scope>
    <source>
        <strain evidence="10 11">JCM23202</strain>
    </source>
</reference>
<evidence type="ECO:0000256" key="3">
    <source>
        <dbReference type="ARBA" id="ARBA00022679"/>
    </source>
</evidence>
<accession>A0A7X1B566</accession>
<evidence type="ECO:0000313" key="11">
    <source>
        <dbReference type="Proteomes" id="UP000526501"/>
    </source>
</evidence>
<feature type="domain" description="Glycosyltransferase 2-like" evidence="9">
    <location>
        <begin position="24"/>
        <end position="184"/>
    </location>
</feature>
<evidence type="ECO:0000256" key="4">
    <source>
        <dbReference type="ARBA" id="ARBA00022692"/>
    </source>
</evidence>
<evidence type="ECO:0000256" key="5">
    <source>
        <dbReference type="ARBA" id="ARBA00022985"/>
    </source>
</evidence>
<dbReference type="InterPro" id="IPR001173">
    <property type="entry name" value="Glyco_trans_2-like"/>
</dbReference>
<organism evidence="10 11">
    <name type="scientific">Pelagicoccus albus</name>
    <dbReference type="NCBI Taxonomy" id="415222"/>
    <lineage>
        <taxon>Bacteria</taxon>
        <taxon>Pseudomonadati</taxon>
        <taxon>Verrucomicrobiota</taxon>
        <taxon>Opitutia</taxon>
        <taxon>Puniceicoccales</taxon>
        <taxon>Pelagicoccaceae</taxon>
        <taxon>Pelagicoccus</taxon>
    </lineage>
</organism>
<dbReference type="SUPFAM" id="SSF53448">
    <property type="entry name" value="Nucleotide-diphospho-sugar transferases"/>
    <property type="match status" value="1"/>
</dbReference>
<dbReference type="InterPro" id="IPR029044">
    <property type="entry name" value="Nucleotide-diphossugar_trans"/>
</dbReference>
<name>A0A7X1B566_9BACT</name>
<dbReference type="GO" id="GO:0005886">
    <property type="term" value="C:plasma membrane"/>
    <property type="evidence" value="ECO:0007669"/>
    <property type="project" value="TreeGrafter"/>
</dbReference>
<dbReference type="PANTHER" id="PTHR48090">
    <property type="entry name" value="UNDECAPRENYL-PHOSPHATE 4-DEOXY-4-FORMAMIDO-L-ARABINOSE TRANSFERASE-RELATED"/>
    <property type="match status" value="1"/>
</dbReference>
<keyword evidence="2" id="KW-0328">Glycosyltransferase</keyword>
<gene>
    <name evidence="10" type="ORF">H5P27_07225</name>
</gene>
<dbReference type="AlphaFoldDB" id="A0A7X1B566"/>
<dbReference type="EMBL" id="JACHVC010000007">
    <property type="protein sequence ID" value="MBC2605831.1"/>
    <property type="molecule type" value="Genomic_DNA"/>
</dbReference>
<evidence type="ECO:0000256" key="1">
    <source>
        <dbReference type="ARBA" id="ARBA00022475"/>
    </source>
</evidence>
<protein>
    <submittedName>
        <fullName evidence="10">Glycosyltransferase family 2 protein</fullName>
    </submittedName>
</protein>
<sequence length="336" mass="37397">MNQTETSNRLSFATDLSETEVEVSVVVPLLNEEGTLAALTEGVFEALLGKTCEILFVDDGSRDGSWSEIRKLSQRFPNSVRGFRHRRNFGKAEALATGFAHAKGQLIVTMDADLQDDPLEIPALLAKLDEGYDLVSGWKRDRHDPISKTIPSRFFNYAARVASGLSLHDFNCGLKAYRREVVESLHLYGELHRFTPILSHGEGYRVTEIPVTHHPREQGKSKYGWTRFFKGSLDLLTVILLTRYLQRPGHFFGAIGFISGAFGLGILSYLSAAKIFFGVDIGTRPLFFLGILATLFSAQLITTGFTSEFLLRVNSSERPGHRISESTKPPSNSPRN</sequence>
<dbReference type="InterPro" id="IPR050256">
    <property type="entry name" value="Glycosyltransferase_2"/>
</dbReference>
<evidence type="ECO:0000256" key="2">
    <source>
        <dbReference type="ARBA" id="ARBA00022676"/>
    </source>
</evidence>
<evidence type="ECO:0000256" key="7">
    <source>
        <dbReference type="ARBA" id="ARBA00023136"/>
    </source>
</evidence>
<evidence type="ECO:0000313" key="10">
    <source>
        <dbReference type="EMBL" id="MBC2605831.1"/>
    </source>
</evidence>
<dbReference type="Gene3D" id="3.90.550.10">
    <property type="entry name" value="Spore Coat Polysaccharide Biosynthesis Protein SpsA, Chain A"/>
    <property type="match status" value="1"/>
</dbReference>
<evidence type="ECO:0000256" key="6">
    <source>
        <dbReference type="ARBA" id="ARBA00022989"/>
    </source>
</evidence>
<feature type="transmembrane region" description="Helical" evidence="8">
    <location>
        <begin position="251"/>
        <end position="273"/>
    </location>
</feature>
<keyword evidence="4 8" id="KW-0812">Transmembrane</keyword>
<dbReference type="GO" id="GO:0009103">
    <property type="term" value="P:lipopolysaccharide biosynthetic process"/>
    <property type="evidence" value="ECO:0007669"/>
    <property type="project" value="UniProtKB-KW"/>
</dbReference>
<keyword evidence="6 8" id="KW-1133">Transmembrane helix</keyword>
<dbReference type="CDD" id="cd04187">
    <property type="entry name" value="DPM1_like_bac"/>
    <property type="match status" value="1"/>
</dbReference>
<feature type="transmembrane region" description="Helical" evidence="8">
    <location>
        <begin position="285"/>
        <end position="305"/>
    </location>
</feature>
<dbReference type="Proteomes" id="UP000526501">
    <property type="component" value="Unassembled WGS sequence"/>
</dbReference>
<keyword evidence="7 8" id="KW-0472">Membrane</keyword>
<keyword evidence="3 10" id="KW-0808">Transferase</keyword>
<dbReference type="Pfam" id="PF00535">
    <property type="entry name" value="Glycos_transf_2"/>
    <property type="match status" value="1"/>
</dbReference>
<comment type="caution">
    <text evidence="10">The sequence shown here is derived from an EMBL/GenBank/DDBJ whole genome shotgun (WGS) entry which is preliminary data.</text>
</comment>
<keyword evidence="11" id="KW-1185">Reference proteome</keyword>
<dbReference type="GO" id="GO:0099621">
    <property type="term" value="F:undecaprenyl-phosphate 4-deoxy-4-formamido-L-arabinose transferase activity"/>
    <property type="evidence" value="ECO:0007669"/>
    <property type="project" value="TreeGrafter"/>
</dbReference>
<keyword evidence="1" id="KW-1003">Cell membrane</keyword>
<proteinExistence type="predicted"/>
<evidence type="ECO:0000256" key="8">
    <source>
        <dbReference type="SAM" id="Phobius"/>
    </source>
</evidence>
<evidence type="ECO:0000259" key="9">
    <source>
        <dbReference type="Pfam" id="PF00535"/>
    </source>
</evidence>
<keyword evidence="5" id="KW-0448">Lipopolysaccharide biosynthesis</keyword>
<dbReference type="RefSeq" id="WP_185659724.1">
    <property type="nucleotide sequence ID" value="NZ_CAWPOO010000007.1"/>
</dbReference>